<name>X1BQ20_9ZZZZ</name>
<sequence length="130" mass="15192">MWIISDGGIVVFSRVYEEMLDDQLFGALLTALNSFAEQIAQDGLSNFELGDKRFTILKRSHFIFIANSDKKIKPKKVLQELRAVMDTFFTVYSKETIENWDNDVSTFSNFEQDIEDYLDDPIKKMEKAFW</sequence>
<feature type="domain" description="FUZ/MON1/HPS1 first Longin" evidence="1">
    <location>
        <begin position="3"/>
        <end position="102"/>
    </location>
</feature>
<proteinExistence type="predicted"/>
<reference evidence="2" key="1">
    <citation type="journal article" date="2014" name="Front. Microbiol.">
        <title>High frequency of phylogenetically diverse reductive dehalogenase-homologous genes in deep subseafloor sedimentary metagenomes.</title>
        <authorList>
            <person name="Kawai M."/>
            <person name="Futagami T."/>
            <person name="Toyoda A."/>
            <person name="Takaki Y."/>
            <person name="Nishi S."/>
            <person name="Hori S."/>
            <person name="Arai W."/>
            <person name="Tsubouchi T."/>
            <person name="Morono Y."/>
            <person name="Uchiyama I."/>
            <person name="Ito T."/>
            <person name="Fujiyama A."/>
            <person name="Inagaki F."/>
            <person name="Takami H."/>
        </authorList>
    </citation>
    <scope>NUCLEOTIDE SEQUENCE</scope>
    <source>
        <strain evidence="2">Expedition CK06-06</strain>
    </source>
</reference>
<evidence type="ECO:0000313" key="2">
    <source>
        <dbReference type="EMBL" id="GAG74251.1"/>
    </source>
</evidence>
<comment type="caution">
    <text evidence="2">The sequence shown here is derived from an EMBL/GenBank/DDBJ whole genome shotgun (WGS) entry which is preliminary data.</text>
</comment>
<accession>X1BQ20</accession>
<dbReference type="Pfam" id="PF19036">
    <property type="entry name" value="Fuz_longin_1"/>
    <property type="match status" value="1"/>
</dbReference>
<gene>
    <name evidence="2" type="ORF">S01H4_06426</name>
</gene>
<dbReference type="AlphaFoldDB" id="X1BQ20"/>
<dbReference type="InterPro" id="IPR043972">
    <property type="entry name" value="FUZ/MON1/HPS1_longin_1"/>
</dbReference>
<evidence type="ECO:0000259" key="1">
    <source>
        <dbReference type="Pfam" id="PF19036"/>
    </source>
</evidence>
<organism evidence="2">
    <name type="scientific">marine sediment metagenome</name>
    <dbReference type="NCBI Taxonomy" id="412755"/>
    <lineage>
        <taxon>unclassified sequences</taxon>
        <taxon>metagenomes</taxon>
        <taxon>ecological metagenomes</taxon>
    </lineage>
</organism>
<dbReference type="GO" id="GO:0016192">
    <property type="term" value="P:vesicle-mediated transport"/>
    <property type="evidence" value="ECO:0007669"/>
    <property type="project" value="InterPro"/>
</dbReference>
<dbReference type="EMBL" id="BART01001979">
    <property type="protein sequence ID" value="GAG74251.1"/>
    <property type="molecule type" value="Genomic_DNA"/>
</dbReference>
<protein>
    <recommendedName>
        <fullName evidence="1">FUZ/MON1/HPS1 first Longin domain-containing protein</fullName>
    </recommendedName>
</protein>